<dbReference type="EMBL" id="CP128986">
    <property type="protein sequence ID" value="WOC11747.1"/>
    <property type="molecule type" value="Genomic_DNA"/>
</dbReference>
<dbReference type="GO" id="GO:0017168">
    <property type="term" value="F:5-oxoprolinase (ATP-hydrolyzing) activity"/>
    <property type="evidence" value="ECO:0007669"/>
    <property type="project" value="UniProtKB-EC"/>
</dbReference>
<dbReference type="Pfam" id="PF03746">
    <property type="entry name" value="LamB_YcsF"/>
    <property type="match status" value="1"/>
</dbReference>
<dbReference type="Gene3D" id="3.20.20.370">
    <property type="entry name" value="Glycoside hydrolase/deacetylase"/>
    <property type="match status" value="1"/>
</dbReference>
<dbReference type="SUPFAM" id="SSF88713">
    <property type="entry name" value="Glycoside hydrolase/deacetylase"/>
    <property type="match status" value="1"/>
</dbReference>
<dbReference type="PANTHER" id="PTHR30292">
    <property type="entry name" value="UNCHARACTERIZED PROTEIN YBGL-RELATED"/>
    <property type="match status" value="1"/>
</dbReference>
<dbReference type="InterPro" id="IPR005501">
    <property type="entry name" value="LamB/YcsF/PxpA-like"/>
</dbReference>
<name>A0AA97CTI8_9ACTN</name>
<dbReference type="EC" id="3.5.2.9" evidence="1"/>
<dbReference type="NCBIfam" id="NF003814">
    <property type="entry name" value="PRK05406.1-3"/>
    <property type="match status" value="1"/>
</dbReference>
<sequence>MRAHSVIDLNADLGEGVGDDAAMMPLISSANIACGFHAGTPTALREACAAAVAFDVRIGAQVSYPDRTGFGRRFMDIAPDDLIADVLYQVGALRALAESVGGTVEYVKPHGALYNAVVSDEQQARAVVEAVAYTGLPVMCLPGSAVQRLAIDADVPVITEAFADRGYTSEGTLVPRTEPGALLHDSAAIADRVVTLACTGLITAVDGTQIEADAMSVCLHGDTEGALAHARAVRDALADAGIDVRSR</sequence>
<dbReference type="InterPro" id="IPR011330">
    <property type="entry name" value="Glyco_hydro/deAcase_b/a-brl"/>
</dbReference>
<proteinExistence type="predicted"/>
<protein>
    <submittedName>
        <fullName evidence="1">5-oxoprolinase subunit A</fullName>
        <ecNumber evidence="1">3.5.2.9</ecNumber>
    </submittedName>
</protein>
<evidence type="ECO:0000313" key="1">
    <source>
        <dbReference type="EMBL" id="WOC11747.1"/>
    </source>
</evidence>
<gene>
    <name evidence="1" type="primary">pxpA</name>
    <name evidence="1" type="ORF">MP11Mi_08240</name>
</gene>
<dbReference type="CDD" id="cd10787">
    <property type="entry name" value="LamB_YcsF_like"/>
    <property type="match status" value="1"/>
</dbReference>
<keyword evidence="1" id="KW-0378">Hydrolase</keyword>
<accession>A0AA97CTI8</accession>
<dbReference type="RefSeq" id="WP_420041030.1">
    <property type="nucleotide sequence ID" value="NZ_CP128986.1"/>
</dbReference>
<dbReference type="AlphaFoldDB" id="A0AA97CTI8"/>
<dbReference type="GO" id="GO:0005975">
    <property type="term" value="P:carbohydrate metabolic process"/>
    <property type="evidence" value="ECO:0007669"/>
    <property type="project" value="InterPro"/>
</dbReference>
<reference evidence="1" key="1">
    <citation type="submission" date="2023-06" db="EMBL/GenBank/DDBJ databases">
        <title>Gordonia sp. nov. and Pseudochrobactrum sp. nov., two species isolated from the burying beetle Nicrophorus vespilloides.</title>
        <authorList>
            <person name="Poehlein A."/>
            <person name="Guzman J."/>
            <person name="Daniel R."/>
            <person name="Vilcinskas A."/>
        </authorList>
    </citation>
    <scope>NUCLEOTIDE SEQUENCE</scope>
    <source>
        <strain evidence="1">MP11Mi</strain>
    </source>
</reference>
<dbReference type="PANTHER" id="PTHR30292:SF0">
    <property type="entry name" value="5-OXOPROLINASE SUBUNIT A"/>
    <property type="match status" value="1"/>
</dbReference>
<dbReference type="NCBIfam" id="NF003816">
    <property type="entry name" value="PRK05406.1-5"/>
    <property type="match status" value="1"/>
</dbReference>
<organism evidence="1">
    <name type="scientific">Gordonia sp. MP11Mi</name>
    <dbReference type="NCBI Taxonomy" id="3022769"/>
    <lineage>
        <taxon>Bacteria</taxon>
        <taxon>Bacillati</taxon>
        <taxon>Actinomycetota</taxon>
        <taxon>Actinomycetes</taxon>
        <taxon>Mycobacteriales</taxon>
        <taxon>Gordoniaceae</taxon>
        <taxon>Gordonia</taxon>
    </lineage>
</organism>